<comment type="caution">
    <text evidence="2">The sequence shown here is derived from an EMBL/GenBank/DDBJ whole genome shotgun (WGS) entry which is preliminary data.</text>
</comment>
<dbReference type="SUPFAM" id="SSF53448">
    <property type="entry name" value="Nucleotide-diphospho-sugar transferases"/>
    <property type="match status" value="1"/>
</dbReference>
<dbReference type="RefSeq" id="WP_184127501.1">
    <property type="nucleotide sequence ID" value="NZ_JACHFL010000001.1"/>
</dbReference>
<evidence type="ECO:0000259" key="1">
    <source>
        <dbReference type="Pfam" id="PF00535"/>
    </source>
</evidence>
<dbReference type="EMBL" id="JACHFL010000001">
    <property type="protein sequence ID" value="MBB5361423.1"/>
    <property type="molecule type" value="Genomic_DNA"/>
</dbReference>
<reference evidence="2 3" key="1">
    <citation type="submission" date="2020-08" db="EMBL/GenBank/DDBJ databases">
        <title>Genomic Encyclopedia of Type Strains, Phase IV (KMG-IV): sequencing the most valuable type-strain genomes for metagenomic binning, comparative biology and taxonomic classification.</title>
        <authorList>
            <person name="Goeker M."/>
        </authorList>
    </citation>
    <scope>NUCLEOTIDE SEQUENCE [LARGE SCALE GENOMIC DNA]</scope>
    <source>
        <strain evidence="2 3">DSM 27939</strain>
    </source>
</reference>
<feature type="domain" description="Glycosyltransferase 2-like" evidence="1">
    <location>
        <begin position="8"/>
        <end position="169"/>
    </location>
</feature>
<dbReference type="Pfam" id="PF00535">
    <property type="entry name" value="Glycos_transf_2"/>
    <property type="match status" value="1"/>
</dbReference>
<gene>
    <name evidence="2" type="ORF">HNQ08_000494</name>
</gene>
<dbReference type="Gene3D" id="3.90.550.10">
    <property type="entry name" value="Spore Coat Polysaccharide Biosynthesis Protein SpsA, Chain A"/>
    <property type="match status" value="1"/>
</dbReference>
<keyword evidence="2" id="KW-0808">Transferase</keyword>
<keyword evidence="3" id="KW-1185">Reference proteome</keyword>
<dbReference type="Proteomes" id="UP000552709">
    <property type="component" value="Unassembled WGS sequence"/>
</dbReference>
<dbReference type="InterPro" id="IPR001173">
    <property type="entry name" value="Glyco_trans_2-like"/>
</dbReference>
<name>A0A7W8NE46_9DEIO</name>
<dbReference type="PANTHER" id="PTHR22916:SF3">
    <property type="entry name" value="UDP-GLCNAC:BETAGAL BETA-1,3-N-ACETYLGLUCOSAMINYLTRANSFERASE-LIKE PROTEIN 1"/>
    <property type="match status" value="1"/>
</dbReference>
<evidence type="ECO:0000313" key="2">
    <source>
        <dbReference type="EMBL" id="MBB5361423.1"/>
    </source>
</evidence>
<organism evidence="2 3">
    <name type="scientific">Deinococcus humi</name>
    <dbReference type="NCBI Taxonomy" id="662880"/>
    <lineage>
        <taxon>Bacteria</taxon>
        <taxon>Thermotogati</taxon>
        <taxon>Deinococcota</taxon>
        <taxon>Deinococci</taxon>
        <taxon>Deinococcales</taxon>
        <taxon>Deinococcaceae</taxon>
        <taxon>Deinococcus</taxon>
    </lineage>
</organism>
<accession>A0A7W8NE46</accession>
<dbReference type="GO" id="GO:0016758">
    <property type="term" value="F:hexosyltransferase activity"/>
    <property type="evidence" value="ECO:0007669"/>
    <property type="project" value="UniProtKB-ARBA"/>
</dbReference>
<evidence type="ECO:0000313" key="3">
    <source>
        <dbReference type="Proteomes" id="UP000552709"/>
    </source>
</evidence>
<proteinExistence type="predicted"/>
<dbReference type="AlphaFoldDB" id="A0A7W8NE46"/>
<dbReference type="PANTHER" id="PTHR22916">
    <property type="entry name" value="GLYCOSYLTRANSFERASE"/>
    <property type="match status" value="1"/>
</dbReference>
<sequence>MTGLPKVSVAIVTYNQESFIRQTLDSVIAQDYENMEIIVSDDGSSDRTPEIIKEYADMYPGLLKIILSDNNTGIAENCNRAFFSCTGEYIAWLGGDDLFYPHKITHQVKAMEKNGECDLCFHAVRVFDSQSGVTIAITNTKEREKRNVRQLLYDGVSLPSSAIMVRRSSCPVNGFNVGIPRANDWLFYLESMLNGYVMRIDGVFSGYRMHNGNITRNSLIDDMHKTYEHIRYLRPDLTSFANRAEAIACYHEGRKLLNIGEHTKAQSIFLKGIKLSPLYFRLWTWFMFSGLGKHGIKTLKSSYQFMARLARKNPRHDI</sequence>
<protein>
    <submittedName>
        <fullName evidence="2">Glycosyltransferase involved in cell wall biosynthesis</fullName>
    </submittedName>
</protein>
<dbReference type="InterPro" id="IPR029044">
    <property type="entry name" value="Nucleotide-diphossugar_trans"/>
</dbReference>